<feature type="region of interest" description="Disordered" evidence="1">
    <location>
        <begin position="1"/>
        <end position="48"/>
    </location>
</feature>
<protein>
    <submittedName>
        <fullName evidence="2">Uncharacterized protein</fullName>
    </submittedName>
</protein>
<organism evidence="2 3">
    <name type="scientific">Bombyx mori</name>
    <name type="common">Silk moth</name>
    <dbReference type="NCBI Taxonomy" id="7091"/>
    <lineage>
        <taxon>Eukaryota</taxon>
        <taxon>Metazoa</taxon>
        <taxon>Ecdysozoa</taxon>
        <taxon>Arthropoda</taxon>
        <taxon>Hexapoda</taxon>
        <taxon>Insecta</taxon>
        <taxon>Pterygota</taxon>
        <taxon>Neoptera</taxon>
        <taxon>Endopterygota</taxon>
        <taxon>Lepidoptera</taxon>
        <taxon>Glossata</taxon>
        <taxon>Ditrysia</taxon>
        <taxon>Bombycoidea</taxon>
        <taxon>Bombycidae</taxon>
        <taxon>Bombycinae</taxon>
        <taxon>Bombyx</taxon>
    </lineage>
</organism>
<sequence length="147" mass="16198">MNGSSGFSIPSHELNDLNNGLRQSSSSSKVNKAPHTPLTNARDNAEDSIDLKGKVESRLLSMWNNVKFGWTVKLKTNFSKESPVWLLGRCYHRKLSPTGSLESSTEVGMEATAHQPMEQIYGEGIEGFKSDFNNIGSLHICKTAIQT</sequence>
<dbReference type="Proteomes" id="UP000005204">
    <property type="component" value="Unassembled WGS sequence"/>
</dbReference>
<name>A0A8R2HM14_BOMMO</name>
<feature type="compositionally biased region" description="Polar residues" evidence="1">
    <location>
        <begin position="16"/>
        <end position="30"/>
    </location>
</feature>
<evidence type="ECO:0000313" key="2">
    <source>
        <dbReference type="EnsemblMetazoa" id="XP_021202571.1"/>
    </source>
</evidence>
<dbReference type="AlphaFoldDB" id="A0A8R2HM14"/>
<reference evidence="2" key="2">
    <citation type="submission" date="2022-06" db="UniProtKB">
        <authorList>
            <consortium name="EnsemblMetazoa"/>
        </authorList>
    </citation>
    <scope>IDENTIFICATION</scope>
    <source>
        <strain evidence="2">p50T (Dazao)</strain>
    </source>
</reference>
<reference evidence="3" key="1">
    <citation type="journal article" date="2008" name="Insect Biochem. Mol. Biol.">
        <title>The genome of a lepidopteran model insect, the silkworm Bombyx mori.</title>
        <authorList>
            <consortium name="International Silkworm Genome Consortium"/>
        </authorList>
    </citation>
    <scope>NUCLEOTIDE SEQUENCE [LARGE SCALE GENOMIC DNA]</scope>
    <source>
        <strain evidence="3">p50T</strain>
    </source>
</reference>
<accession>A0A8R2HM14</accession>
<evidence type="ECO:0000313" key="3">
    <source>
        <dbReference type="Proteomes" id="UP000005204"/>
    </source>
</evidence>
<keyword evidence="3" id="KW-1185">Reference proteome</keyword>
<proteinExistence type="predicted"/>
<evidence type="ECO:0000256" key="1">
    <source>
        <dbReference type="SAM" id="MobiDB-lite"/>
    </source>
</evidence>
<dbReference type="EnsemblMetazoa" id="XM_021346896.2">
    <property type="protein sequence ID" value="XP_021202571.1"/>
    <property type="gene ID" value="LOC100216350"/>
</dbReference>